<dbReference type="RefSeq" id="WP_134574383.1">
    <property type="nucleotide sequence ID" value="NZ_SOHQ01000013.1"/>
</dbReference>
<keyword evidence="2" id="KW-1185">Reference proteome</keyword>
<reference evidence="1 2" key="1">
    <citation type="submission" date="2019-03" db="EMBL/GenBank/DDBJ databases">
        <title>Genomics of glacier-inhabiting Cryobacterium strains.</title>
        <authorList>
            <person name="Liu Q."/>
            <person name="Xin Y.-H."/>
        </authorList>
    </citation>
    <scope>NUCLEOTIDE SEQUENCE [LARGE SCALE GENOMIC DNA]</scope>
    <source>
        <strain evidence="1 2">CGMCC 1.4292</strain>
    </source>
</reference>
<dbReference type="Proteomes" id="UP000298218">
    <property type="component" value="Unassembled WGS sequence"/>
</dbReference>
<organism evidence="1 2">
    <name type="scientific">Cryobacterium psychrophilum</name>
    <dbReference type="NCBI Taxonomy" id="41988"/>
    <lineage>
        <taxon>Bacteria</taxon>
        <taxon>Bacillati</taxon>
        <taxon>Actinomycetota</taxon>
        <taxon>Actinomycetes</taxon>
        <taxon>Micrococcales</taxon>
        <taxon>Microbacteriaceae</taxon>
        <taxon>Cryobacterium</taxon>
    </lineage>
</organism>
<sequence length="214" mass="23579">MAQAAKGQLCEWCFKRLLSHLEEAPDLVAHIRAQVIPAMGGAQGERVDASKEAPLPLRADAMEDTDDLFGRLVDWAAALAAEMGVKPPEAAVGLWDGADQCRGFRAATGPVAAYRLALEVTKWLSGRAESIAYLPSAEAFTTAVIELVRTYRKRYPMAPRPPRRYQPKPCPVCNEAALFVHWPDNTAAGVEVKCEVCHHVVEADWEKIMKEQIE</sequence>
<dbReference type="AlphaFoldDB" id="A0A4Y8KQ01"/>
<proteinExistence type="predicted"/>
<dbReference type="EMBL" id="SOHQ01000013">
    <property type="protein sequence ID" value="TFD80860.1"/>
    <property type="molecule type" value="Genomic_DNA"/>
</dbReference>
<gene>
    <name evidence="1" type="ORF">E3T53_04350</name>
</gene>
<comment type="caution">
    <text evidence="1">The sequence shown here is derived from an EMBL/GenBank/DDBJ whole genome shotgun (WGS) entry which is preliminary data.</text>
</comment>
<evidence type="ECO:0000313" key="2">
    <source>
        <dbReference type="Proteomes" id="UP000298218"/>
    </source>
</evidence>
<evidence type="ECO:0000313" key="1">
    <source>
        <dbReference type="EMBL" id="TFD80860.1"/>
    </source>
</evidence>
<name>A0A4Y8KQ01_9MICO</name>
<protein>
    <submittedName>
        <fullName evidence="1">Uncharacterized protein</fullName>
    </submittedName>
</protein>
<accession>A0A4Y8KQ01</accession>